<evidence type="ECO:0000256" key="6">
    <source>
        <dbReference type="SAM" id="MobiDB-lite"/>
    </source>
</evidence>
<dbReference type="InterPro" id="IPR012677">
    <property type="entry name" value="Nucleotide-bd_a/b_plait_sf"/>
</dbReference>
<dbReference type="GO" id="GO:0000472">
    <property type="term" value="P:endonucleolytic cleavage to generate mature 5'-end of SSU-rRNA from (SSU-rRNA, 5.8S rRNA, LSU-rRNA)"/>
    <property type="evidence" value="ECO:0007669"/>
    <property type="project" value="TreeGrafter"/>
</dbReference>
<dbReference type="GO" id="GO:0034462">
    <property type="term" value="P:small-subunit processome assembly"/>
    <property type="evidence" value="ECO:0007669"/>
    <property type="project" value="TreeGrafter"/>
</dbReference>
<evidence type="ECO:0000256" key="3">
    <source>
        <dbReference type="ARBA" id="ARBA00020737"/>
    </source>
</evidence>
<dbReference type="Pfam" id="PF00076">
    <property type="entry name" value="RRM_1"/>
    <property type="match status" value="1"/>
</dbReference>
<dbReference type="OrthoDB" id="287393at2759"/>
<protein>
    <recommendedName>
        <fullName evidence="3">Activator of basal transcription 1</fullName>
    </recommendedName>
</protein>
<dbReference type="CDD" id="cd12263">
    <property type="entry name" value="RRM_ABT1_like"/>
    <property type="match status" value="1"/>
</dbReference>
<evidence type="ECO:0000313" key="8">
    <source>
        <dbReference type="Proteomes" id="UP000749559"/>
    </source>
</evidence>
<dbReference type="GO" id="GO:0005730">
    <property type="term" value="C:nucleolus"/>
    <property type="evidence" value="ECO:0007669"/>
    <property type="project" value="UniProtKB-SubCell"/>
</dbReference>
<evidence type="ECO:0000256" key="1">
    <source>
        <dbReference type="ARBA" id="ARBA00004604"/>
    </source>
</evidence>
<comment type="subcellular location">
    <subcellularLocation>
        <location evidence="1">Nucleus</location>
        <location evidence="1">Nucleolus</location>
    </subcellularLocation>
</comment>
<dbReference type="PROSITE" id="PS50102">
    <property type="entry name" value="RRM"/>
    <property type="match status" value="1"/>
</dbReference>
<accession>A0A8J1U829</accession>
<reference evidence="7" key="1">
    <citation type="submission" date="2022-03" db="EMBL/GenBank/DDBJ databases">
        <authorList>
            <person name="Martin C."/>
        </authorList>
    </citation>
    <scope>NUCLEOTIDE SEQUENCE</scope>
</reference>
<dbReference type="SUPFAM" id="SSF54928">
    <property type="entry name" value="RNA-binding domain, RBD"/>
    <property type="match status" value="1"/>
</dbReference>
<name>A0A8J1U829_OWEFU</name>
<dbReference type="PANTHER" id="PTHR12311">
    <property type="entry name" value="ACTIVATOR OF BASAL TRANSCRIPTION 1"/>
    <property type="match status" value="1"/>
</dbReference>
<keyword evidence="5" id="KW-0539">Nucleus</keyword>
<evidence type="ECO:0000256" key="4">
    <source>
        <dbReference type="ARBA" id="ARBA00022884"/>
    </source>
</evidence>
<dbReference type="Proteomes" id="UP000749559">
    <property type="component" value="Unassembled WGS sequence"/>
</dbReference>
<dbReference type="InterPro" id="IPR035979">
    <property type="entry name" value="RBD_domain_sf"/>
</dbReference>
<organism evidence="7 8">
    <name type="scientific">Owenia fusiformis</name>
    <name type="common">Polychaete worm</name>
    <dbReference type="NCBI Taxonomy" id="6347"/>
    <lineage>
        <taxon>Eukaryota</taxon>
        <taxon>Metazoa</taxon>
        <taxon>Spiralia</taxon>
        <taxon>Lophotrochozoa</taxon>
        <taxon>Annelida</taxon>
        <taxon>Polychaeta</taxon>
        <taxon>Sedentaria</taxon>
        <taxon>Canalipalpata</taxon>
        <taxon>Sabellida</taxon>
        <taxon>Oweniida</taxon>
        <taxon>Oweniidae</taxon>
        <taxon>Owenia</taxon>
    </lineage>
</organism>
<evidence type="ECO:0000256" key="2">
    <source>
        <dbReference type="ARBA" id="ARBA00005819"/>
    </source>
</evidence>
<dbReference type="GO" id="GO:0000480">
    <property type="term" value="P:endonucleolytic cleavage in 5'-ETS of tricistronic rRNA transcript (SSU-rRNA, 5.8S rRNA, LSU-rRNA)"/>
    <property type="evidence" value="ECO:0007669"/>
    <property type="project" value="TreeGrafter"/>
</dbReference>
<dbReference type="InterPro" id="IPR000504">
    <property type="entry name" value="RRM_dom"/>
</dbReference>
<dbReference type="PANTHER" id="PTHR12311:SF7">
    <property type="entry name" value="ACTIVATOR OF BASAL TRANSCRIPTION 1"/>
    <property type="match status" value="1"/>
</dbReference>
<evidence type="ECO:0000256" key="5">
    <source>
        <dbReference type="ARBA" id="ARBA00023242"/>
    </source>
</evidence>
<comment type="caution">
    <text evidence="7">The sequence shown here is derived from an EMBL/GenBank/DDBJ whole genome shotgun (WGS) entry which is preliminary data.</text>
</comment>
<keyword evidence="4" id="KW-0694">RNA-binding</keyword>
<dbReference type="InterPro" id="IPR034353">
    <property type="entry name" value="ABT1/ESF2_RRM"/>
</dbReference>
<dbReference type="GO" id="GO:0000447">
    <property type="term" value="P:endonucleolytic cleavage in ITS1 to separate SSU-rRNA from 5.8S rRNA and LSU-rRNA from tricistronic rRNA transcript (SSU-rRNA, 5.8S rRNA, LSU-rRNA)"/>
    <property type="evidence" value="ECO:0007669"/>
    <property type="project" value="TreeGrafter"/>
</dbReference>
<evidence type="ECO:0000313" key="7">
    <source>
        <dbReference type="EMBL" id="CAH1774222.1"/>
    </source>
</evidence>
<feature type="compositionally biased region" description="Basic and acidic residues" evidence="6">
    <location>
        <begin position="201"/>
        <end position="210"/>
    </location>
</feature>
<feature type="region of interest" description="Disordered" evidence="6">
    <location>
        <begin position="189"/>
        <end position="225"/>
    </location>
</feature>
<dbReference type="EMBL" id="CAIIXF020000001">
    <property type="protein sequence ID" value="CAH1774222.1"/>
    <property type="molecule type" value="Genomic_DNA"/>
</dbReference>
<dbReference type="Gene3D" id="3.30.70.330">
    <property type="match status" value="1"/>
</dbReference>
<proteinExistence type="inferred from homology"/>
<comment type="similarity">
    <text evidence="2">Belongs to the ESF2/ABP1 family.</text>
</comment>
<keyword evidence="8" id="KW-1185">Reference proteome</keyword>
<gene>
    <name evidence="7" type="ORF">OFUS_LOCUS1726</name>
</gene>
<dbReference type="AlphaFoldDB" id="A0A8J1U829"/>
<feature type="non-terminal residue" evidence="7">
    <location>
        <position position="244"/>
    </location>
</feature>
<dbReference type="GO" id="GO:0003723">
    <property type="term" value="F:RNA binding"/>
    <property type="evidence" value="ECO:0007669"/>
    <property type="project" value="UniProtKB-UniRule"/>
</dbReference>
<dbReference type="InterPro" id="IPR039119">
    <property type="entry name" value="ABT1/Esf2"/>
</dbReference>
<sequence length="244" mass="28986">YAIEIMEVENEKVASKTTKKSKKKAKEPGIIYFSRIPTYMSVKKIRQIFSVYGELDRIFLQPDERAPEHKKNRVFSEGWIEFKDKKIAKQVAVTLNNKQIGGKRRSPWYEEVWMMKYLHRFKWAHLNERLAYESAVHTHRMRTEIAQVKKETNFYIDNIEKRKAFKRIEKKKERTLNLRPWEFHQAATEDEIQDKKRKRKGVEDEKVPEKKKQKGSDAAVGNNKSFMKRIFSGGLQADDSDDES</sequence>